<dbReference type="GO" id="GO:0051536">
    <property type="term" value="F:iron-sulfur cluster binding"/>
    <property type="evidence" value="ECO:0007669"/>
    <property type="project" value="UniProtKB-KW"/>
</dbReference>
<dbReference type="PANTHER" id="PTHR43432:SF3">
    <property type="entry name" value="SLR0285 PROTEIN"/>
    <property type="match status" value="1"/>
</dbReference>
<dbReference type="AlphaFoldDB" id="F0SQ89"/>
<evidence type="ECO:0000313" key="5">
    <source>
        <dbReference type="Proteomes" id="UP000006860"/>
    </source>
</evidence>
<reference evidence="5" key="1">
    <citation type="submission" date="2011-02" db="EMBL/GenBank/DDBJ databases">
        <title>The complete genome of Planctomyces brasiliensis DSM 5305.</title>
        <authorList>
            <person name="Lucas S."/>
            <person name="Copeland A."/>
            <person name="Lapidus A."/>
            <person name="Bruce D."/>
            <person name="Goodwin L."/>
            <person name="Pitluck S."/>
            <person name="Kyrpides N."/>
            <person name="Mavromatis K."/>
            <person name="Pagani I."/>
            <person name="Ivanova N."/>
            <person name="Ovchinnikova G."/>
            <person name="Lu M."/>
            <person name="Detter J.C."/>
            <person name="Han C."/>
            <person name="Land M."/>
            <person name="Hauser L."/>
            <person name="Markowitz V."/>
            <person name="Cheng J.-F."/>
            <person name="Hugenholtz P."/>
            <person name="Woyke T."/>
            <person name="Wu D."/>
            <person name="Tindall B."/>
            <person name="Pomrenke H.G."/>
            <person name="Brambilla E."/>
            <person name="Klenk H.-P."/>
            <person name="Eisen J.A."/>
        </authorList>
    </citation>
    <scope>NUCLEOTIDE SEQUENCE [LARGE SCALE GENOMIC DNA]</scope>
    <source>
        <strain evidence="5">ATCC 49424 / DSM 5305 / JCM 21570 / NBRC 103401 / IFAM 1448</strain>
    </source>
</reference>
<dbReference type="Gene3D" id="3.80.30.30">
    <property type="match status" value="1"/>
</dbReference>
<evidence type="ECO:0000256" key="3">
    <source>
        <dbReference type="ARBA" id="ARBA00023014"/>
    </source>
</evidence>
<dbReference type="Proteomes" id="UP000006860">
    <property type="component" value="Chromosome"/>
</dbReference>
<dbReference type="SFLD" id="SFLDS00029">
    <property type="entry name" value="Radical_SAM"/>
    <property type="match status" value="1"/>
</dbReference>
<dbReference type="RefSeq" id="WP_013630972.1">
    <property type="nucleotide sequence ID" value="NC_015174.1"/>
</dbReference>
<evidence type="ECO:0000256" key="1">
    <source>
        <dbReference type="ARBA" id="ARBA00022723"/>
    </source>
</evidence>
<dbReference type="EMBL" id="CP002546">
    <property type="protein sequence ID" value="ADY62268.1"/>
    <property type="molecule type" value="Genomic_DNA"/>
</dbReference>
<dbReference type="eggNOG" id="COG1533">
    <property type="taxonomic scope" value="Bacteria"/>
</dbReference>
<sequence>MPLDLQERPVKQILTRSSGYLLAVSSHSLQPYRGCTFGGSLCGVGCYVQHNPFVTQGRKWGTFLEVRSNAADSYERHYEKENRWTERQGIPFVIFCSSSTDPFLPQETRFGITRAVLERMLEFPPEGLILQTHSTAVVDQTTLLQELATRTQLRIHLSIEGDRDRLPGLPPPAASVEARFKACQNLRQAGLRVVVTAAPLHPLQDPEAFFTRISEVADAVVIDHFIEGDGSSDGSRTLRTPLAAAMHEVDPNCLTLAYRDRMVEVARRVMPGRVGVGQAGFAGEFG</sequence>
<accession>F0SQ89</accession>
<dbReference type="GO" id="GO:0003824">
    <property type="term" value="F:catalytic activity"/>
    <property type="evidence" value="ECO:0007669"/>
    <property type="project" value="InterPro"/>
</dbReference>
<keyword evidence="1" id="KW-0479">Metal-binding</keyword>
<dbReference type="STRING" id="756272.Plabr_4697"/>
<evidence type="ECO:0000256" key="2">
    <source>
        <dbReference type="ARBA" id="ARBA00023004"/>
    </source>
</evidence>
<name>F0SQ89_RUBBR</name>
<evidence type="ECO:0008006" key="6">
    <source>
        <dbReference type="Google" id="ProtNLM"/>
    </source>
</evidence>
<protein>
    <recommendedName>
        <fullName evidence="6">Radical SAM domain protein</fullName>
    </recommendedName>
</protein>
<dbReference type="InterPro" id="IPR007197">
    <property type="entry name" value="rSAM"/>
</dbReference>
<gene>
    <name evidence="4" type="ordered locus">Plabr_4697</name>
</gene>
<dbReference type="KEGG" id="pbs:Plabr_4697"/>
<keyword evidence="3" id="KW-0411">Iron-sulfur</keyword>
<keyword evidence="5" id="KW-1185">Reference proteome</keyword>
<dbReference type="SFLD" id="SFLDG01084">
    <property type="entry name" value="Uncharacterised_Radical_SAM_Su"/>
    <property type="match status" value="1"/>
</dbReference>
<keyword evidence="2" id="KW-0408">Iron</keyword>
<dbReference type="HOGENOM" id="CLU_015525_2_2_0"/>
<organism evidence="4 5">
    <name type="scientific">Rubinisphaera brasiliensis (strain ATCC 49424 / DSM 5305 / JCM 21570 / IAM 15109 / NBRC 103401 / IFAM 1448)</name>
    <name type="common">Planctomyces brasiliensis</name>
    <dbReference type="NCBI Taxonomy" id="756272"/>
    <lineage>
        <taxon>Bacteria</taxon>
        <taxon>Pseudomonadati</taxon>
        <taxon>Planctomycetota</taxon>
        <taxon>Planctomycetia</taxon>
        <taxon>Planctomycetales</taxon>
        <taxon>Planctomycetaceae</taxon>
        <taxon>Rubinisphaera</taxon>
    </lineage>
</organism>
<evidence type="ECO:0000313" key="4">
    <source>
        <dbReference type="EMBL" id="ADY62268.1"/>
    </source>
</evidence>
<dbReference type="PANTHER" id="PTHR43432">
    <property type="entry name" value="SLR0285 PROTEIN"/>
    <property type="match status" value="1"/>
</dbReference>
<dbReference type="GO" id="GO:0046872">
    <property type="term" value="F:metal ion binding"/>
    <property type="evidence" value="ECO:0007669"/>
    <property type="project" value="UniProtKB-KW"/>
</dbReference>
<dbReference type="InterPro" id="IPR040086">
    <property type="entry name" value="MJ0683-like"/>
</dbReference>
<proteinExistence type="predicted"/>